<dbReference type="GO" id="GO:0003905">
    <property type="term" value="F:alkylbase DNA N-glycosylase activity"/>
    <property type="evidence" value="ECO:0007669"/>
    <property type="project" value="InterPro"/>
</dbReference>
<keyword evidence="7" id="KW-1185">Reference proteome</keyword>
<dbReference type="AlphaFoldDB" id="A0A7X1AYK9"/>
<reference evidence="6 7" key="1">
    <citation type="submission" date="2020-07" db="EMBL/GenBank/DDBJ databases">
        <authorList>
            <person name="Feng X."/>
        </authorList>
    </citation>
    <scope>NUCLEOTIDE SEQUENCE [LARGE SCALE GENOMIC DNA]</scope>
    <source>
        <strain evidence="6 7">JCM14086</strain>
    </source>
</reference>
<proteinExistence type="inferred from homology"/>
<dbReference type="PANTHER" id="PTHR10429">
    <property type="entry name" value="DNA-3-METHYLADENINE GLYCOSYLASE"/>
    <property type="match status" value="1"/>
</dbReference>
<dbReference type="GO" id="GO:0003677">
    <property type="term" value="F:DNA binding"/>
    <property type="evidence" value="ECO:0007669"/>
    <property type="project" value="InterPro"/>
</dbReference>
<evidence type="ECO:0000256" key="1">
    <source>
        <dbReference type="ARBA" id="ARBA00009232"/>
    </source>
</evidence>
<dbReference type="SUPFAM" id="SSF50486">
    <property type="entry name" value="FMT C-terminal domain-like"/>
    <property type="match status" value="1"/>
</dbReference>
<dbReference type="InterPro" id="IPR011034">
    <property type="entry name" value="Formyl_transferase-like_C_sf"/>
</dbReference>
<keyword evidence="2 5" id="KW-0227">DNA damage</keyword>
<dbReference type="RefSeq" id="WP_185693001.1">
    <property type="nucleotide sequence ID" value="NZ_JACHVA010000085.1"/>
</dbReference>
<keyword evidence="4 5" id="KW-0234">DNA repair</keyword>
<evidence type="ECO:0000313" key="7">
    <source>
        <dbReference type="Proteomes" id="UP000525652"/>
    </source>
</evidence>
<dbReference type="HAMAP" id="MF_00527">
    <property type="entry name" value="3MGH"/>
    <property type="match status" value="1"/>
</dbReference>
<dbReference type="Proteomes" id="UP000525652">
    <property type="component" value="Unassembled WGS sequence"/>
</dbReference>
<accession>A0A7X1AYK9</accession>
<comment type="similarity">
    <text evidence="1 5">Belongs to the DNA glycosylase MPG family.</text>
</comment>
<evidence type="ECO:0000256" key="5">
    <source>
        <dbReference type="HAMAP-Rule" id="MF_00527"/>
    </source>
</evidence>
<dbReference type="EMBL" id="JACHVA010000085">
    <property type="protein sequence ID" value="MBC2602309.1"/>
    <property type="molecule type" value="Genomic_DNA"/>
</dbReference>
<dbReference type="Gene3D" id="3.10.300.10">
    <property type="entry name" value="Methylpurine-DNA glycosylase (MPG)"/>
    <property type="match status" value="2"/>
</dbReference>
<evidence type="ECO:0000256" key="2">
    <source>
        <dbReference type="ARBA" id="ARBA00022763"/>
    </source>
</evidence>
<evidence type="ECO:0000256" key="4">
    <source>
        <dbReference type="ARBA" id="ARBA00023204"/>
    </source>
</evidence>
<name>A0A7X1AYK9_9BACT</name>
<dbReference type="PANTHER" id="PTHR10429:SF0">
    <property type="entry name" value="DNA-3-METHYLADENINE GLYCOSYLASE"/>
    <property type="match status" value="1"/>
</dbReference>
<gene>
    <name evidence="6" type="ORF">H5P30_11025</name>
</gene>
<organism evidence="6 7">
    <name type="scientific">Puniceicoccus vermicola</name>
    <dbReference type="NCBI Taxonomy" id="388746"/>
    <lineage>
        <taxon>Bacteria</taxon>
        <taxon>Pseudomonadati</taxon>
        <taxon>Verrucomicrobiota</taxon>
        <taxon>Opitutia</taxon>
        <taxon>Puniceicoccales</taxon>
        <taxon>Puniceicoccaceae</taxon>
        <taxon>Puniceicoccus</taxon>
    </lineage>
</organism>
<dbReference type="EC" id="3.2.2.-" evidence="5"/>
<dbReference type="InterPro" id="IPR003180">
    <property type="entry name" value="MPG"/>
</dbReference>
<dbReference type="InterPro" id="IPR036995">
    <property type="entry name" value="MPG_sf"/>
</dbReference>
<dbReference type="GO" id="GO:0006284">
    <property type="term" value="P:base-excision repair"/>
    <property type="evidence" value="ECO:0007669"/>
    <property type="project" value="InterPro"/>
</dbReference>
<dbReference type="CDD" id="cd00540">
    <property type="entry name" value="AAG"/>
    <property type="match status" value="1"/>
</dbReference>
<evidence type="ECO:0000313" key="6">
    <source>
        <dbReference type="EMBL" id="MBC2602309.1"/>
    </source>
</evidence>
<dbReference type="Pfam" id="PF02245">
    <property type="entry name" value="Pur_DNA_glyco"/>
    <property type="match status" value="2"/>
</dbReference>
<evidence type="ECO:0000256" key="3">
    <source>
        <dbReference type="ARBA" id="ARBA00022801"/>
    </source>
</evidence>
<sequence length="175" mass="19451">MTDIPAPPLPVSFYDRPTLTVARELLGKRLIYLQDGQWQELEINETEAYDGPEDKACHAHKGRTKRTEVLFGPPGNWYVYLCYGIHWLTNIVTGPVDYPAAVLLRGAGTYDGPGKLTKAIGMSGTTHRQPSTPSCGFYVADAPPISNDRIRRTARIGVDYAGPVWSNKPFRFLLT</sequence>
<comment type="caution">
    <text evidence="6">The sequence shown here is derived from an EMBL/GenBank/DDBJ whole genome shotgun (WGS) entry which is preliminary data.</text>
</comment>
<protein>
    <recommendedName>
        <fullName evidence="5">Putative 3-methyladenine DNA glycosylase</fullName>
        <ecNumber evidence="5">3.2.2.-</ecNumber>
    </recommendedName>
</protein>
<keyword evidence="3 5" id="KW-0378">Hydrolase</keyword>